<name>A0A1B8R6E7_RHILT</name>
<sequence>MLVAQISDIHAGPDLSSLQTLELAIGWLKTFRPDALVLTGDLVDDGWRQGYRLVAESLRSLDCPVHLLPGNGDDVQLMRSELAAVGTWINATGPMHFRTAVDGLTLLGVDVTVAGQSYADVLPHLPWLMSALADLTTPALLFMHQPPFRIGIEALDQVGCRNDSALLSTLETMHRLPLAILCGHVHRPAFGRLGMIPVQTCGSLCPPNPLLLEGRADLPVIDAPSFLVHQVSDGGLVSHVVSIPASDGGA</sequence>
<evidence type="ECO:0000256" key="3">
    <source>
        <dbReference type="ARBA" id="ARBA00023004"/>
    </source>
</evidence>
<dbReference type="InterPro" id="IPR029052">
    <property type="entry name" value="Metallo-depent_PP-like"/>
</dbReference>
<dbReference type="EMBL" id="KX490457">
    <property type="protein sequence ID" value="AOO92821.1"/>
    <property type="molecule type" value="Genomic_DNA"/>
</dbReference>
<protein>
    <submittedName>
        <fullName evidence="6">Metallophosphatase</fullName>
    </submittedName>
</protein>
<dbReference type="PANTHER" id="PTHR42988">
    <property type="entry name" value="PHOSPHOHYDROLASE"/>
    <property type="match status" value="1"/>
</dbReference>
<dbReference type="RefSeq" id="WP_065277468.1">
    <property type="nucleotide sequence ID" value="NZ_MAMO01000150.1"/>
</dbReference>
<reference evidence="6" key="2">
    <citation type="journal article" date="2016" name="Front. Microbiol.">
        <title>The Regulatory Protein RosR Affects Rhizobium leguminosarum bv. trifolii Protein Profiles, Cell Surface Properties, and Symbiosis with Clover.</title>
        <authorList>
            <person name="Rachwal K."/>
            <person name="Boguszewska A."/>
            <person name="Kopcinska J."/>
            <person name="Karas M."/>
            <person name="Tchorzewski M."/>
            <person name="Janczarek M."/>
        </authorList>
    </citation>
    <scope>NUCLEOTIDE SEQUENCE</scope>
    <source>
        <strain evidence="6">Rt24.2</strain>
    </source>
</reference>
<keyword evidence="2" id="KW-0378">Hydrolase</keyword>
<dbReference type="AlphaFoldDB" id="A0A1B8R6E7"/>
<dbReference type="InterPro" id="IPR050884">
    <property type="entry name" value="CNP_phosphodiesterase-III"/>
</dbReference>
<reference evidence="6" key="1">
    <citation type="journal article" date="2015" name="BMC Genomics">
        <title>Transcriptome profiling of a Rhizobium leguminosarum bv. trifolii rosR mutant reveals the role of the transcriptional regulator RosR in motility, synthesis of cell-surface components, and other cellular processes.</title>
        <authorList>
            <person name="Rachwal K."/>
            <person name="Matczynska E."/>
            <person name="Janczarek M."/>
        </authorList>
    </citation>
    <scope>NUCLEOTIDE SEQUENCE</scope>
    <source>
        <strain evidence="6">Rt24.2</strain>
    </source>
</reference>
<evidence type="ECO:0000256" key="4">
    <source>
        <dbReference type="ARBA" id="ARBA00025742"/>
    </source>
</evidence>
<evidence type="ECO:0000313" key="6">
    <source>
        <dbReference type="EMBL" id="AOO92821.1"/>
    </source>
</evidence>
<keyword evidence="1" id="KW-0479">Metal-binding</keyword>
<dbReference type="InterPro" id="IPR004843">
    <property type="entry name" value="Calcineurin-like_PHP"/>
</dbReference>
<organism evidence="6">
    <name type="scientific">Rhizobium leguminosarum bv. trifolii</name>
    <dbReference type="NCBI Taxonomy" id="386"/>
    <lineage>
        <taxon>Bacteria</taxon>
        <taxon>Pseudomonadati</taxon>
        <taxon>Pseudomonadota</taxon>
        <taxon>Alphaproteobacteria</taxon>
        <taxon>Hyphomicrobiales</taxon>
        <taxon>Rhizobiaceae</taxon>
        <taxon>Rhizobium/Agrobacterium group</taxon>
        <taxon>Rhizobium</taxon>
    </lineage>
</organism>
<evidence type="ECO:0000256" key="2">
    <source>
        <dbReference type="ARBA" id="ARBA00022801"/>
    </source>
</evidence>
<feature type="domain" description="Calcineurin-like phosphoesterase" evidence="5">
    <location>
        <begin position="1"/>
        <end position="188"/>
    </location>
</feature>
<proteinExistence type="inferred from homology"/>
<dbReference type="SUPFAM" id="SSF56300">
    <property type="entry name" value="Metallo-dependent phosphatases"/>
    <property type="match status" value="1"/>
</dbReference>
<dbReference type="Gene3D" id="3.60.21.10">
    <property type="match status" value="1"/>
</dbReference>
<comment type="similarity">
    <text evidence="4">Belongs to the cyclic nucleotide phosphodiesterase class-III family.</text>
</comment>
<dbReference type="GO" id="GO:0046872">
    <property type="term" value="F:metal ion binding"/>
    <property type="evidence" value="ECO:0007669"/>
    <property type="project" value="UniProtKB-KW"/>
</dbReference>
<evidence type="ECO:0000259" key="5">
    <source>
        <dbReference type="Pfam" id="PF00149"/>
    </source>
</evidence>
<dbReference type="Pfam" id="PF00149">
    <property type="entry name" value="Metallophos"/>
    <property type="match status" value="1"/>
</dbReference>
<dbReference type="PANTHER" id="PTHR42988:SF2">
    <property type="entry name" value="CYCLIC NUCLEOTIDE PHOSPHODIESTERASE CBUA0032-RELATED"/>
    <property type="match status" value="1"/>
</dbReference>
<keyword evidence="3" id="KW-0408">Iron</keyword>
<evidence type="ECO:0000256" key="1">
    <source>
        <dbReference type="ARBA" id="ARBA00022723"/>
    </source>
</evidence>
<accession>A0A1B8R6E7</accession>
<dbReference type="GO" id="GO:0016787">
    <property type="term" value="F:hydrolase activity"/>
    <property type="evidence" value="ECO:0007669"/>
    <property type="project" value="UniProtKB-KW"/>
</dbReference>